<dbReference type="AlphaFoldDB" id="A0A388MCQ5"/>
<dbReference type="Pfam" id="PF03081">
    <property type="entry name" value="Exo70_C"/>
    <property type="match status" value="1"/>
</dbReference>
<dbReference type="InterPro" id="IPR004140">
    <property type="entry name" value="Exo70"/>
</dbReference>
<dbReference type="Gene3D" id="1.20.1280.170">
    <property type="entry name" value="Exocyst complex component Exo70"/>
    <property type="match status" value="1"/>
</dbReference>
<dbReference type="GO" id="GO:0005546">
    <property type="term" value="F:phosphatidylinositol-4,5-bisphosphate binding"/>
    <property type="evidence" value="ECO:0007669"/>
    <property type="project" value="InterPro"/>
</dbReference>
<dbReference type="GO" id="GO:0006887">
    <property type="term" value="P:exocytosis"/>
    <property type="evidence" value="ECO:0007669"/>
    <property type="project" value="UniProtKB-KW"/>
</dbReference>
<feature type="compositionally biased region" description="Basic and acidic residues" evidence="5">
    <location>
        <begin position="549"/>
        <end position="558"/>
    </location>
</feature>
<evidence type="ECO:0000256" key="3">
    <source>
        <dbReference type="ARBA" id="ARBA00022483"/>
    </source>
</evidence>
<evidence type="ECO:0000313" key="8">
    <source>
        <dbReference type="Proteomes" id="UP000265515"/>
    </source>
</evidence>
<evidence type="ECO:0000256" key="1">
    <source>
        <dbReference type="ARBA" id="ARBA00006756"/>
    </source>
</evidence>
<proteinExistence type="inferred from homology"/>
<evidence type="ECO:0000256" key="4">
    <source>
        <dbReference type="RuleBase" id="RU365026"/>
    </source>
</evidence>
<dbReference type="Gramene" id="GBG92348">
    <property type="protein sequence ID" value="GBG92348"/>
    <property type="gene ID" value="CBR_g55229"/>
</dbReference>
<dbReference type="EMBL" id="BFEA01001039">
    <property type="protein sequence ID" value="GBG92348.1"/>
    <property type="molecule type" value="Genomic_DNA"/>
</dbReference>
<dbReference type="SUPFAM" id="SSF74788">
    <property type="entry name" value="Cullin repeat-like"/>
    <property type="match status" value="1"/>
</dbReference>
<dbReference type="InterPro" id="IPR046364">
    <property type="entry name" value="Exo70_C"/>
</dbReference>
<gene>
    <name evidence="7" type="ORF">CBR_g55229</name>
</gene>
<keyword evidence="2 4" id="KW-0813">Transport</keyword>
<feature type="domain" description="Exocyst complex subunit Exo70 C-terminal" evidence="6">
    <location>
        <begin position="277"/>
        <end position="622"/>
    </location>
</feature>
<comment type="function">
    <text evidence="4">Component of the exocyst complex.</text>
</comment>
<comment type="similarity">
    <text evidence="1 4">Belongs to the EXO70 family.</text>
</comment>
<dbReference type="GO" id="GO:0000145">
    <property type="term" value="C:exocyst"/>
    <property type="evidence" value="ECO:0007669"/>
    <property type="project" value="InterPro"/>
</dbReference>
<evidence type="ECO:0000256" key="2">
    <source>
        <dbReference type="ARBA" id="ARBA00022448"/>
    </source>
</evidence>
<keyword evidence="8" id="KW-1185">Reference proteome</keyword>
<sequence>MGIETEKLSAKAQLIRESLTRSQMLTNSMVGILGTFDARLSALETAMRPTQVRTHAFRKAFENIEQALTAADSILVKFDVSRQVESVILANQVNDYENYFLAIDQLHEVVDFFDKKRHFKSTEAALHHALGLLNKALLKLEEEFRNLLQTHSKPVDTNKLLEAMPEQHTGGISENGMWTRDVAMPKERYRAGADPSSKGGEALVSPSVLLPEKITTDLHGMALRMLAGNRVASCTKMYREIRSTVLEQTLRKLGAEKLSKEDVHRLQWEDLESKRASWTQYMKIAVKVLFSGERLLCDQVFNKLNPFREDVFRDVTEPSMSMLLSFGEAICKSKKTPEKLFLLLDIYETLRDLMPEIDNIFSGAASSAMRDSCKTLTKRLMDVARETYAEFESVVERDNKPVTNMDGDVHEFTAWVVNYVKFLFKYQGTLKEIYGEAPEKTSTYLTESTKKIMQMLQDNLDAKAKPFKDAALRHIFLMNNVHYIVRSVRKSEAKDLLGDDWVSRHRRIVQQHASSYQRAAWGNVYGFYLSGKGLSSGSEGSDGNISRSSLKERMTRGDTGAHRKLLKDRFKNFNAALEQLHTTQSQWIIPDDELRDAVRLSVAEVLLPAYRSFLTRYGHSCSQHSNRDARGTHRYTALIPS</sequence>
<dbReference type="GO" id="GO:0015031">
    <property type="term" value="P:protein transport"/>
    <property type="evidence" value="ECO:0007669"/>
    <property type="project" value="UniProtKB-KW"/>
</dbReference>
<organism evidence="7 8">
    <name type="scientific">Chara braunii</name>
    <name type="common">Braun's stonewort</name>
    <dbReference type="NCBI Taxonomy" id="69332"/>
    <lineage>
        <taxon>Eukaryota</taxon>
        <taxon>Viridiplantae</taxon>
        <taxon>Streptophyta</taxon>
        <taxon>Charophyceae</taxon>
        <taxon>Charales</taxon>
        <taxon>Characeae</taxon>
        <taxon>Chara</taxon>
    </lineage>
</organism>
<dbReference type="OrthoDB" id="1922221at2759"/>
<accession>A0A388MCQ5</accession>
<comment type="caution">
    <text evidence="7">The sequence shown here is derived from an EMBL/GenBank/DDBJ whole genome shotgun (WGS) entry which is preliminary data.</text>
</comment>
<dbReference type="PANTHER" id="PTHR12542:SF41">
    <property type="entry name" value="EXOCYST COMPLEX COMPONENT 7"/>
    <property type="match status" value="1"/>
</dbReference>
<keyword evidence="3 4" id="KW-0268">Exocytosis</keyword>
<dbReference type="PANTHER" id="PTHR12542">
    <property type="entry name" value="EXOCYST COMPLEX PROTEIN EXO70"/>
    <property type="match status" value="1"/>
</dbReference>
<protein>
    <recommendedName>
        <fullName evidence="4">Exocyst subunit Exo70 family protein</fullName>
    </recommendedName>
</protein>
<reference evidence="7 8" key="1">
    <citation type="journal article" date="2018" name="Cell">
        <title>The Chara Genome: Secondary Complexity and Implications for Plant Terrestrialization.</title>
        <authorList>
            <person name="Nishiyama T."/>
            <person name="Sakayama H."/>
            <person name="Vries J.D."/>
            <person name="Buschmann H."/>
            <person name="Saint-Marcoux D."/>
            <person name="Ullrich K.K."/>
            <person name="Haas F.B."/>
            <person name="Vanderstraeten L."/>
            <person name="Becker D."/>
            <person name="Lang D."/>
            <person name="Vosolsobe S."/>
            <person name="Rombauts S."/>
            <person name="Wilhelmsson P.K.I."/>
            <person name="Janitza P."/>
            <person name="Kern R."/>
            <person name="Heyl A."/>
            <person name="Rumpler F."/>
            <person name="Villalobos L.I.A.C."/>
            <person name="Clay J.M."/>
            <person name="Skokan R."/>
            <person name="Toyoda A."/>
            <person name="Suzuki Y."/>
            <person name="Kagoshima H."/>
            <person name="Schijlen E."/>
            <person name="Tajeshwar N."/>
            <person name="Catarino B."/>
            <person name="Hetherington A.J."/>
            <person name="Saltykova A."/>
            <person name="Bonnot C."/>
            <person name="Breuninger H."/>
            <person name="Symeonidi A."/>
            <person name="Radhakrishnan G.V."/>
            <person name="Van Nieuwerburgh F."/>
            <person name="Deforce D."/>
            <person name="Chang C."/>
            <person name="Karol K.G."/>
            <person name="Hedrich R."/>
            <person name="Ulvskov P."/>
            <person name="Glockner G."/>
            <person name="Delwiche C.F."/>
            <person name="Petrasek J."/>
            <person name="Van de Peer Y."/>
            <person name="Friml J."/>
            <person name="Beilby M."/>
            <person name="Dolan L."/>
            <person name="Kohara Y."/>
            <person name="Sugano S."/>
            <person name="Fujiyama A."/>
            <person name="Delaux P.-M."/>
            <person name="Quint M."/>
            <person name="TheiBen G."/>
            <person name="Hagemann M."/>
            <person name="Harholt J."/>
            <person name="Dunand C."/>
            <person name="Zachgo S."/>
            <person name="Langdale J."/>
            <person name="Maumus F."/>
            <person name="Straeten D.V.D."/>
            <person name="Gould S.B."/>
            <person name="Rensing S.A."/>
        </authorList>
    </citation>
    <scope>NUCLEOTIDE SEQUENCE [LARGE SCALE GENOMIC DNA]</scope>
    <source>
        <strain evidence="7 8">S276</strain>
    </source>
</reference>
<evidence type="ECO:0000259" key="6">
    <source>
        <dbReference type="Pfam" id="PF03081"/>
    </source>
</evidence>
<dbReference type="Proteomes" id="UP000265515">
    <property type="component" value="Unassembled WGS sequence"/>
</dbReference>
<dbReference type="Pfam" id="PF20669">
    <property type="entry name" value="Exo70_N"/>
    <property type="match status" value="1"/>
</dbReference>
<name>A0A388MCQ5_CHABU</name>
<evidence type="ECO:0000313" key="7">
    <source>
        <dbReference type="EMBL" id="GBG92348.1"/>
    </source>
</evidence>
<dbReference type="STRING" id="69332.A0A388MCQ5"/>
<dbReference type="InterPro" id="IPR016159">
    <property type="entry name" value="Cullin_repeat-like_dom_sf"/>
</dbReference>
<dbReference type="OMA" id="GIIRAGP"/>
<keyword evidence="4" id="KW-0653">Protein transport</keyword>
<feature type="region of interest" description="Disordered" evidence="5">
    <location>
        <begin position="535"/>
        <end position="558"/>
    </location>
</feature>
<evidence type="ECO:0000256" key="5">
    <source>
        <dbReference type="SAM" id="MobiDB-lite"/>
    </source>
</evidence>